<name>A0ABS5ECL1_9PROT</name>
<feature type="transmembrane region" description="Helical" evidence="8">
    <location>
        <begin position="370"/>
        <end position="388"/>
    </location>
</feature>
<evidence type="ECO:0000256" key="6">
    <source>
        <dbReference type="ARBA" id="ARBA00023065"/>
    </source>
</evidence>
<feature type="domain" description="Cation/H+ exchanger transmembrane" evidence="9">
    <location>
        <begin position="24"/>
        <end position="389"/>
    </location>
</feature>
<keyword evidence="5 8" id="KW-1133">Transmembrane helix</keyword>
<dbReference type="Pfam" id="PF00999">
    <property type="entry name" value="Na_H_Exchanger"/>
    <property type="match status" value="1"/>
</dbReference>
<evidence type="ECO:0000256" key="8">
    <source>
        <dbReference type="SAM" id="Phobius"/>
    </source>
</evidence>
<proteinExistence type="predicted"/>
<evidence type="ECO:0000256" key="7">
    <source>
        <dbReference type="ARBA" id="ARBA00023136"/>
    </source>
</evidence>
<organism evidence="10 11">
    <name type="scientific">Neoroseomonas terrae</name>
    <dbReference type="NCBI Taxonomy" id="424799"/>
    <lineage>
        <taxon>Bacteria</taxon>
        <taxon>Pseudomonadati</taxon>
        <taxon>Pseudomonadota</taxon>
        <taxon>Alphaproteobacteria</taxon>
        <taxon>Acetobacterales</taxon>
        <taxon>Acetobacteraceae</taxon>
        <taxon>Neoroseomonas</taxon>
    </lineage>
</organism>
<dbReference type="PANTHER" id="PTHR43562">
    <property type="entry name" value="NAPA-TYPE SODIUM/HYDROGEN ANTIPORTER"/>
    <property type="match status" value="1"/>
</dbReference>
<dbReference type="InterPro" id="IPR038770">
    <property type="entry name" value="Na+/solute_symporter_sf"/>
</dbReference>
<evidence type="ECO:0000256" key="1">
    <source>
        <dbReference type="ARBA" id="ARBA00004141"/>
    </source>
</evidence>
<feature type="transmembrane region" description="Helical" evidence="8">
    <location>
        <begin position="275"/>
        <end position="294"/>
    </location>
</feature>
<feature type="transmembrane region" description="Helical" evidence="8">
    <location>
        <begin position="38"/>
        <end position="56"/>
    </location>
</feature>
<dbReference type="Gene3D" id="1.20.1530.20">
    <property type="match status" value="1"/>
</dbReference>
<evidence type="ECO:0000256" key="3">
    <source>
        <dbReference type="ARBA" id="ARBA00022449"/>
    </source>
</evidence>
<evidence type="ECO:0000256" key="5">
    <source>
        <dbReference type="ARBA" id="ARBA00022989"/>
    </source>
</evidence>
<feature type="transmembrane region" description="Helical" evidence="8">
    <location>
        <begin position="122"/>
        <end position="145"/>
    </location>
</feature>
<protein>
    <submittedName>
        <fullName evidence="10">Cation:proton antiporter</fullName>
    </submittedName>
</protein>
<keyword evidence="11" id="KW-1185">Reference proteome</keyword>
<feature type="transmembrane region" description="Helical" evidence="8">
    <location>
        <begin position="12"/>
        <end position="29"/>
    </location>
</feature>
<feature type="transmembrane region" description="Helical" evidence="8">
    <location>
        <begin position="301"/>
        <end position="319"/>
    </location>
</feature>
<feature type="transmembrane region" description="Helical" evidence="8">
    <location>
        <begin position="62"/>
        <end position="82"/>
    </location>
</feature>
<sequence length="417" mass="43445">MVVDQAGLEAPPLARFAILLLGVMAARWICPRLRLPECIGYILIGVLVGPHLIGIIPRHAEVATFFGEIGKLLLMFFVGLEIDLDQFARARRRALSFGVATFALPLAGGFAVGHAFGYSPVAALLIGSLIASHTLIAFPIVTAAGLSARPSVTVTVGATVLTDMLALLVLAACLTTHRSGFAPMAIVIQVGELIAFAVILLGIVGPLARRAVCAHGNSEQASFTLLLIVVSVAAMTAEMIQLEGIIGAFLAGIAVNQAVKTSSAKEKLEFLGNGVFIPAFFIVTGFLVDLRLLVSSLTTDLPLVLAIVLALLGTKWIAAEVSGRTFGFRATDRLLMASLTVPQVAATLAATLVGYEALNGAGERLLDGRMLNAVLVLVMVTAVVGPVLTERAVARLRGCVGENDTTQSPAASLPVQG</sequence>
<keyword evidence="2" id="KW-0813">Transport</keyword>
<comment type="caution">
    <text evidence="10">The sequence shown here is derived from an EMBL/GenBank/DDBJ whole genome shotgun (WGS) entry which is preliminary data.</text>
</comment>
<keyword evidence="6" id="KW-0406">Ion transport</keyword>
<evidence type="ECO:0000313" key="10">
    <source>
        <dbReference type="EMBL" id="MBR0648753.1"/>
    </source>
</evidence>
<feature type="transmembrane region" description="Helical" evidence="8">
    <location>
        <begin position="184"/>
        <end position="204"/>
    </location>
</feature>
<gene>
    <name evidence="10" type="ORF">GXW78_03710</name>
</gene>
<evidence type="ECO:0000259" key="9">
    <source>
        <dbReference type="Pfam" id="PF00999"/>
    </source>
</evidence>
<dbReference type="Proteomes" id="UP000698752">
    <property type="component" value="Unassembled WGS sequence"/>
</dbReference>
<keyword evidence="3" id="KW-0050">Antiport</keyword>
<accession>A0ABS5ECL1</accession>
<dbReference type="PANTHER" id="PTHR43562:SF4">
    <property type="entry name" value="NA(+)_H(+) ANTIPORTER NHAS5"/>
    <property type="match status" value="1"/>
</dbReference>
<evidence type="ECO:0000256" key="2">
    <source>
        <dbReference type="ARBA" id="ARBA00022448"/>
    </source>
</evidence>
<dbReference type="RefSeq" id="WP_211866141.1">
    <property type="nucleotide sequence ID" value="NZ_JAAEDI010000003.1"/>
</dbReference>
<feature type="transmembrane region" description="Helical" evidence="8">
    <location>
        <begin position="339"/>
        <end position="358"/>
    </location>
</feature>
<feature type="transmembrane region" description="Helical" evidence="8">
    <location>
        <begin position="152"/>
        <end position="172"/>
    </location>
</feature>
<evidence type="ECO:0000313" key="11">
    <source>
        <dbReference type="Proteomes" id="UP000698752"/>
    </source>
</evidence>
<feature type="transmembrane region" description="Helical" evidence="8">
    <location>
        <begin position="94"/>
        <end position="116"/>
    </location>
</feature>
<dbReference type="InterPro" id="IPR006153">
    <property type="entry name" value="Cation/H_exchanger_TM"/>
</dbReference>
<keyword evidence="4 8" id="KW-0812">Transmembrane</keyword>
<evidence type="ECO:0000256" key="4">
    <source>
        <dbReference type="ARBA" id="ARBA00022692"/>
    </source>
</evidence>
<dbReference type="EMBL" id="JAAEDI010000003">
    <property type="protein sequence ID" value="MBR0648753.1"/>
    <property type="molecule type" value="Genomic_DNA"/>
</dbReference>
<keyword evidence="7 8" id="KW-0472">Membrane</keyword>
<comment type="subcellular location">
    <subcellularLocation>
        <location evidence="1">Membrane</location>
        <topology evidence="1">Multi-pass membrane protein</topology>
    </subcellularLocation>
</comment>
<reference evidence="11" key="1">
    <citation type="journal article" date="2021" name="Syst. Appl. Microbiol.">
        <title>Roseomonas hellenica sp. nov., isolated from roots of wild-growing Alkanna tinctoria.</title>
        <authorList>
            <person name="Rat A."/>
            <person name="Naranjo H.D."/>
            <person name="Lebbe L."/>
            <person name="Cnockaert M."/>
            <person name="Krigas N."/>
            <person name="Grigoriadou K."/>
            <person name="Maloupa E."/>
            <person name="Willems A."/>
        </authorList>
    </citation>
    <scope>NUCLEOTIDE SEQUENCE [LARGE SCALE GENOMIC DNA]</scope>
    <source>
        <strain evidence="11">LMG 31159</strain>
    </source>
</reference>